<keyword evidence="3" id="KW-1185">Reference proteome</keyword>
<dbReference type="RefSeq" id="WP_315948649.1">
    <property type="nucleotide sequence ID" value="NZ_JAWCUD010000001.1"/>
</dbReference>
<evidence type="ECO:0000313" key="2">
    <source>
        <dbReference type="EMBL" id="MDU0199465.1"/>
    </source>
</evidence>
<protein>
    <submittedName>
        <fullName evidence="2">DinB family protein</fullName>
    </submittedName>
</protein>
<dbReference type="Pfam" id="PF12867">
    <property type="entry name" value="DinB_2"/>
    <property type="match status" value="1"/>
</dbReference>
<dbReference type="Proteomes" id="UP001260980">
    <property type="component" value="Unassembled WGS sequence"/>
</dbReference>
<comment type="caution">
    <text evidence="2">The sequence shown here is derived from an EMBL/GenBank/DDBJ whole genome shotgun (WGS) entry which is preliminary data.</text>
</comment>
<evidence type="ECO:0000313" key="3">
    <source>
        <dbReference type="Proteomes" id="UP001260980"/>
    </source>
</evidence>
<name>A0ABU3R5C4_9BACL</name>
<proteinExistence type="predicted"/>
<dbReference type="InterPro" id="IPR024775">
    <property type="entry name" value="DinB-like"/>
</dbReference>
<feature type="domain" description="DinB-like" evidence="1">
    <location>
        <begin position="15"/>
        <end position="134"/>
    </location>
</feature>
<evidence type="ECO:0000259" key="1">
    <source>
        <dbReference type="Pfam" id="PF12867"/>
    </source>
</evidence>
<dbReference type="InterPro" id="IPR034660">
    <property type="entry name" value="DinB/YfiT-like"/>
</dbReference>
<sequence>MKTELTSTQQVMNRWKMHRNALQELVALLPESSGTWRPWDGGMTTIELIHHLAMTPDFFFAAIESRDMIVPPVPSTISEARELLQQLTAEHEQKLASYSEADLQQDATIFENVEPIVEVLHRLIGHEAHHKGQLFVYARMLGVTPPFYVDLSV</sequence>
<gene>
    <name evidence="2" type="ORF">RQP52_00115</name>
</gene>
<reference evidence="2 3" key="1">
    <citation type="submission" date="2023-10" db="EMBL/GenBank/DDBJ databases">
        <title>Paenibacillus strain PFR10 Genome sequencing and assembly.</title>
        <authorList>
            <person name="Kim I."/>
        </authorList>
    </citation>
    <scope>NUCLEOTIDE SEQUENCE [LARGE SCALE GENOMIC DNA]</scope>
    <source>
        <strain evidence="2 3">PFR10</strain>
    </source>
</reference>
<accession>A0ABU3R5C4</accession>
<dbReference type="SUPFAM" id="SSF109854">
    <property type="entry name" value="DinB/YfiT-like putative metalloenzymes"/>
    <property type="match status" value="1"/>
</dbReference>
<dbReference type="EMBL" id="JAWCUD010000001">
    <property type="protein sequence ID" value="MDU0199465.1"/>
    <property type="molecule type" value="Genomic_DNA"/>
</dbReference>
<organism evidence="2 3">
    <name type="scientific">Paenibacillus violae</name>
    <dbReference type="NCBI Taxonomy" id="3077234"/>
    <lineage>
        <taxon>Bacteria</taxon>
        <taxon>Bacillati</taxon>
        <taxon>Bacillota</taxon>
        <taxon>Bacilli</taxon>
        <taxon>Bacillales</taxon>
        <taxon>Paenibacillaceae</taxon>
        <taxon>Paenibacillus</taxon>
    </lineage>
</organism>
<dbReference type="Gene3D" id="1.20.120.450">
    <property type="entry name" value="dinb family like domain"/>
    <property type="match status" value="1"/>
</dbReference>